<gene>
    <name evidence="2" type="ORF">CH63R_06436</name>
</gene>
<feature type="compositionally biased region" description="Polar residues" evidence="1">
    <location>
        <begin position="114"/>
        <end position="124"/>
    </location>
</feature>
<dbReference type="KEGG" id="chig:CH63R_06436"/>
<dbReference type="GeneID" id="28865518"/>
<evidence type="ECO:0000313" key="2">
    <source>
        <dbReference type="EMBL" id="OBR10744.1"/>
    </source>
</evidence>
<dbReference type="RefSeq" id="XP_018159261.1">
    <property type="nucleotide sequence ID" value="XM_018301411.1"/>
</dbReference>
<comment type="caution">
    <text evidence="2">The sequence shown here is derived from an EMBL/GenBank/DDBJ whole genome shotgun (WGS) entry which is preliminary data.</text>
</comment>
<dbReference type="EMBL" id="LTAN01000004">
    <property type="protein sequence ID" value="OBR10744.1"/>
    <property type="molecule type" value="Genomic_DNA"/>
</dbReference>
<reference evidence="3" key="1">
    <citation type="journal article" date="2017" name="BMC Genomics">
        <title>Gapless genome assembly of Colletotrichum higginsianum reveals chromosome structure and association of transposable elements with secondary metabolite gene clusters.</title>
        <authorList>
            <person name="Dallery J.-F."/>
            <person name="Lapalu N."/>
            <person name="Zampounis A."/>
            <person name="Pigne S."/>
            <person name="Luyten I."/>
            <person name="Amselem J."/>
            <person name="Wittenberg A.H.J."/>
            <person name="Zhou S."/>
            <person name="de Queiroz M.V."/>
            <person name="Robin G.P."/>
            <person name="Auger A."/>
            <person name="Hainaut M."/>
            <person name="Henrissat B."/>
            <person name="Kim K.-T."/>
            <person name="Lee Y.-H."/>
            <person name="Lespinet O."/>
            <person name="Schwartz D.C."/>
            <person name="Thon M.R."/>
            <person name="O'Connell R.J."/>
        </authorList>
    </citation>
    <scope>NUCLEOTIDE SEQUENCE [LARGE SCALE GENOMIC DNA]</scope>
    <source>
        <strain evidence="3">IMI 349063</strain>
    </source>
</reference>
<dbReference type="VEuPathDB" id="FungiDB:CH63R_06436"/>
<protein>
    <submittedName>
        <fullName evidence="2">Uncharacterized protein</fullName>
    </submittedName>
</protein>
<keyword evidence="3" id="KW-1185">Reference proteome</keyword>
<dbReference type="AlphaFoldDB" id="A0A1B7YFT9"/>
<feature type="region of interest" description="Disordered" evidence="1">
    <location>
        <begin position="1"/>
        <end position="22"/>
    </location>
</feature>
<sequence length="220" mass="23911">MSTMSRFDTCENGSPTPGKIHCAPETMEAADTLVSLRNTVLDRAHGCSPPNSTKQPTAEGLYITMSPNSDSNPHPRRHTTASASRMSPEPRNGLQTTKSRLRSRSEKRGEASKGTGQIGQTGETPHQDRATLVDCPCSSTKCKRGVRIAPSTRDVHVRADDIRRNGFKAEEPCVACAKSNRECYRGAYASCDTCLRRKEACLNNWGQSSSGGLRPQKETG</sequence>
<feature type="compositionally biased region" description="Polar residues" evidence="1">
    <location>
        <begin position="1"/>
        <end position="15"/>
    </location>
</feature>
<organism evidence="2 3">
    <name type="scientific">Colletotrichum higginsianum (strain IMI 349063)</name>
    <name type="common">Crucifer anthracnose fungus</name>
    <dbReference type="NCBI Taxonomy" id="759273"/>
    <lineage>
        <taxon>Eukaryota</taxon>
        <taxon>Fungi</taxon>
        <taxon>Dikarya</taxon>
        <taxon>Ascomycota</taxon>
        <taxon>Pezizomycotina</taxon>
        <taxon>Sordariomycetes</taxon>
        <taxon>Hypocreomycetidae</taxon>
        <taxon>Glomerellales</taxon>
        <taxon>Glomerellaceae</taxon>
        <taxon>Colletotrichum</taxon>
        <taxon>Colletotrichum destructivum species complex</taxon>
    </lineage>
</organism>
<evidence type="ECO:0000313" key="3">
    <source>
        <dbReference type="Proteomes" id="UP000092177"/>
    </source>
</evidence>
<accession>A0A1B7YFT9</accession>
<feature type="region of interest" description="Disordered" evidence="1">
    <location>
        <begin position="42"/>
        <end position="130"/>
    </location>
</feature>
<dbReference type="Proteomes" id="UP000092177">
    <property type="component" value="Chromosome 4"/>
</dbReference>
<name>A0A1B7YFT9_COLHI</name>
<evidence type="ECO:0000256" key="1">
    <source>
        <dbReference type="SAM" id="MobiDB-lite"/>
    </source>
</evidence>
<proteinExistence type="predicted"/>